<keyword evidence="1" id="KW-1185">Reference proteome</keyword>
<protein>
    <submittedName>
        <fullName evidence="2">Uncharacterized protein LOC105175194</fullName>
    </submittedName>
</protein>
<proteinExistence type="predicted"/>
<gene>
    <name evidence="2" type="primary">LOC105175194</name>
</gene>
<name>A0A6I9U5B3_SESIN</name>
<dbReference type="GeneID" id="105175194"/>
<sequence>MGCISSKAIARSMSIREELNHGFQSRSAAWEELLTSHSGNDQLFALVCSANTMTTKISTSSFTLPSRDPDTAPQTKYLANAWDLIPDINGKTEGKSALDALGEPHFGRFTRSKSCQILGEIDMIGVAPETGGLSENKLDWKDKNLTGSRSFHTVEEYDALLERIHKFRTRSMDSFEHYYSQDKSLEISSSHGDQNDNYSQRTTTDCLKKEAVIEADRILDHGDSTLGNFDNFKNVVRVDDTHETGWKRKAIAKGLKSLDVPTIDFPAVARLRQRTQAENQVYSPGTYITPKFGSYNAKVTPVRQEEAGARKSVFSPELVAAFENCMQQLQEEEDSILSHMDGYLPVADKIETEVKEVPQT</sequence>
<accession>A0A6I9U5B3</accession>
<dbReference type="Proteomes" id="UP000504604">
    <property type="component" value="Linkage group LG12"/>
</dbReference>
<reference evidence="2" key="1">
    <citation type="submission" date="2025-08" db="UniProtKB">
        <authorList>
            <consortium name="RefSeq"/>
        </authorList>
    </citation>
    <scope>IDENTIFICATION</scope>
</reference>
<dbReference type="Gramene" id="SIN_1006863.t">
    <property type="protein sequence ID" value="SIN_1006863.t.cds1"/>
    <property type="gene ID" value="SIN_1006863"/>
</dbReference>
<dbReference type="KEGG" id="sind:105175194"/>
<dbReference type="AlphaFoldDB" id="A0A6I9U5B3"/>
<dbReference type="RefSeq" id="XP_011095851.1">
    <property type="nucleotide sequence ID" value="XM_011097549.2"/>
</dbReference>
<dbReference type="OrthoDB" id="1937661at2759"/>
<evidence type="ECO:0000313" key="2">
    <source>
        <dbReference type="RefSeq" id="XP_011095851.1"/>
    </source>
</evidence>
<dbReference type="InParanoid" id="A0A6I9U5B3"/>
<organism evidence="1 2">
    <name type="scientific">Sesamum indicum</name>
    <name type="common">Oriental sesame</name>
    <name type="synonym">Sesamum orientale</name>
    <dbReference type="NCBI Taxonomy" id="4182"/>
    <lineage>
        <taxon>Eukaryota</taxon>
        <taxon>Viridiplantae</taxon>
        <taxon>Streptophyta</taxon>
        <taxon>Embryophyta</taxon>
        <taxon>Tracheophyta</taxon>
        <taxon>Spermatophyta</taxon>
        <taxon>Magnoliopsida</taxon>
        <taxon>eudicotyledons</taxon>
        <taxon>Gunneridae</taxon>
        <taxon>Pentapetalae</taxon>
        <taxon>asterids</taxon>
        <taxon>lamiids</taxon>
        <taxon>Lamiales</taxon>
        <taxon>Pedaliaceae</taxon>
        <taxon>Sesamum</taxon>
    </lineage>
</organism>
<evidence type="ECO:0000313" key="1">
    <source>
        <dbReference type="Proteomes" id="UP000504604"/>
    </source>
</evidence>